<reference evidence="1" key="2">
    <citation type="submission" date="2024-10" db="UniProtKB">
        <authorList>
            <consortium name="EnsemblProtists"/>
        </authorList>
    </citation>
    <scope>IDENTIFICATION</scope>
</reference>
<sequence>ERAYLNLLQYNTIISASQYASYYFSLRTAAIAIASPQKPEAPSSPGQIAR</sequence>
<dbReference type="AlphaFoldDB" id="A0A0D3KWZ5"/>
<evidence type="ECO:0000313" key="1">
    <source>
        <dbReference type="EnsemblProtists" id="EOD40280"/>
    </source>
</evidence>
<dbReference type="PaxDb" id="2903-EOD40280"/>
<dbReference type="Proteomes" id="UP000013827">
    <property type="component" value="Unassembled WGS sequence"/>
</dbReference>
<dbReference type="HOGENOM" id="CLU_3130591_0_0_1"/>
<dbReference type="KEGG" id="ehx:EMIHUDRAFT_260166"/>
<dbReference type="EnsemblProtists" id="EOD40280">
    <property type="protein sequence ID" value="EOD40280"/>
    <property type="gene ID" value="EMIHUDRAFT_260166"/>
</dbReference>
<keyword evidence="2" id="KW-1185">Reference proteome</keyword>
<evidence type="ECO:0000313" key="2">
    <source>
        <dbReference type="Proteomes" id="UP000013827"/>
    </source>
</evidence>
<name>A0A0D3KWZ5_EMIH1</name>
<dbReference type="GeneID" id="17285552"/>
<organism evidence="1 2">
    <name type="scientific">Emiliania huxleyi (strain CCMP1516)</name>
    <dbReference type="NCBI Taxonomy" id="280463"/>
    <lineage>
        <taxon>Eukaryota</taxon>
        <taxon>Haptista</taxon>
        <taxon>Haptophyta</taxon>
        <taxon>Prymnesiophyceae</taxon>
        <taxon>Isochrysidales</taxon>
        <taxon>Noelaerhabdaceae</taxon>
        <taxon>Emiliania</taxon>
    </lineage>
</organism>
<accession>A0A0D3KWZ5</accession>
<dbReference type="RefSeq" id="XP_005792709.1">
    <property type="nucleotide sequence ID" value="XM_005792652.1"/>
</dbReference>
<protein>
    <submittedName>
        <fullName evidence="1">Uncharacterized protein</fullName>
    </submittedName>
</protein>
<proteinExistence type="predicted"/>
<reference evidence="2" key="1">
    <citation type="journal article" date="2013" name="Nature">
        <title>Pan genome of the phytoplankton Emiliania underpins its global distribution.</title>
        <authorList>
            <person name="Read B.A."/>
            <person name="Kegel J."/>
            <person name="Klute M.J."/>
            <person name="Kuo A."/>
            <person name="Lefebvre S.C."/>
            <person name="Maumus F."/>
            <person name="Mayer C."/>
            <person name="Miller J."/>
            <person name="Monier A."/>
            <person name="Salamov A."/>
            <person name="Young J."/>
            <person name="Aguilar M."/>
            <person name="Claverie J.M."/>
            <person name="Frickenhaus S."/>
            <person name="Gonzalez K."/>
            <person name="Herman E.K."/>
            <person name="Lin Y.C."/>
            <person name="Napier J."/>
            <person name="Ogata H."/>
            <person name="Sarno A.F."/>
            <person name="Shmutz J."/>
            <person name="Schroeder D."/>
            <person name="de Vargas C."/>
            <person name="Verret F."/>
            <person name="von Dassow P."/>
            <person name="Valentin K."/>
            <person name="Van de Peer Y."/>
            <person name="Wheeler G."/>
            <person name="Dacks J.B."/>
            <person name="Delwiche C.F."/>
            <person name="Dyhrman S.T."/>
            <person name="Glockner G."/>
            <person name="John U."/>
            <person name="Richards T."/>
            <person name="Worden A.Z."/>
            <person name="Zhang X."/>
            <person name="Grigoriev I.V."/>
            <person name="Allen A.E."/>
            <person name="Bidle K."/>
            <person name="Borodovsky M."/>
            <person name="Bowler C."/>
            <person name="Brownlee C."/>
            <person name="Cock J.M."/>
            <person name="Elias M."/>
            <person name="Gladyshev V.N."/>
            <person name="Groth M."/>
            <person name="Guda C."/>
            <person name="Hadaegh A."/>
            <person name="Iglesias-Rodriguez M.D."/>
            <person name="Jenkins J."/>
            <person name="Jones B.M."/>
            <person name="Lawson T."/>
            <person name="Leese F."/>
            <person name="Lindquist E."/>
            <person name="Lobanov A."/>
            <person name="Lomsadze A."/>
            <person name="Malik S.B."/>
            <person name="Marsh M.E."/>
            <person name="Mackinder L."/>
            <person name="Mock T."/>
            <person name="Mueller-Roeber B."/>
            <person name="Pagarete A."/>
            <person name="Parker M."/>
            <person name="Probert I."/>
            <person name="Quesneville H."/>
            <person name="Raines C."/>
            <person name="Rensing S.A."/>
            <person name="Riano-Pachon D.M."/>
            <person name="Richier S."/>
            <person name="Rokitta S."/>
            <person name="Shiraiwa Y."/>
            <person name="Soanes D.M."/>
            <person name="van der Giezen M."/>
            <person name="Wahlund T.M."/>
            <person name="Williams B."/>
            <person name="Wilson W."/>
            <person name="Wolfe G."/>
            <person name="Wurch L.L."/>
        </authorList>
    </citation>
    <scope>NUCLEOTIDE SEQUENCE</scope>
</reference>